<gene>
    <name evidence="10" type="primary">exbB_1</name>
    <name evidence="10" type="ORF">Pla52n_04960</name>
</gene>
<keyword evidence="5 8" id="KW-0472">Membrane</keyword>
<evidence type="ECO:0000259" key="9">
    <source>
        <dbReference type="Pfam" id="PF01618"/>
    </source>
</evidence>
<dbReference type="AlphaFoldDB" id="A0A5C6B9C9"/>
<keyword evidence="4 8" id="KW-1133">Transmembrane helix</keyword>
<sequence>MRLKIGSGIALFAQTNAASPTGGTPSAPSSGFLDIILSGGITGATILLVLVALSIAAAYLVFDQVMTLRRSEVLPEGVSEAVRQALLTGRIPEADAACRRSPSVLSVVVLAGLNEMDFGWREVEKAVEDCLADQAARLMRRVEYLSVIGNIAPMVGLLGTVTGMIFAFQQVATTRGAAGAGDLAEGIYQALVTTVGGLIVAIPSLAAYAVCRNKVDALIADIAFQTQHALMPIKRRPTKSRGTHLAQAAASPTPVAQKQPPQAVAPKPPATPAPAPVRRPPPTQG</sequence>
<dbReference type="PANTHER" id="PTHR30625">
    <property type="entry name" value="PROTEIN TOLQ"/>
    <property type="match status" value="1"/>
</dbReference>
<dbReference type="OrthoDB" id="9809716at2"/>
<dbReference type="EMBL" id="SJPN01000001">
    <property type="protein sequence ID" value="TWU07919.1"/>
    <property type="molecule type" value="Genomic_DNA"/>
</dbReference>
<dbReference type="InterPro" id="IPR002898">
    <property type="entry name" value="MotA_ExbB_proton_chnl"/>
</dbReference>
<dbReference type="InterPro" id="IPR050790">
    <property type="entry name" value="ExbB/TolQ_transport"/>
</dbReference>
<comment type="subcellular location">
    <subcellularLocation>
        <location evidence="1">Cell membrane</location>
        <topology evidence="1">Multi-pass membrane protein</topology>
    </subcellularLocation>
    <subcellularLocation>
        <location evidence="6">Membrane</location>
        <topology evidence="6">Multi-pass membrane protein</topology>
    </subcellularLocation>
</comment>
<name>A0A5C6B9C9_9BACT</name>
<feature type="compositionally biased region" description="Pro residues" evidence="7">
    <location>
        <begin position="266"/>
        <end position="285"/>
    </location>
</feature>
<feature type="compositionally biased region" description="Basic residues" evidence="7">
    <location>
        <begin position="233"/>
        <end position="242"/>
    </location>
</feature>
<comment type="similarity">
    <text evidence="6">Belongs to the exbB/tolQ family.</text>
</comment>
<keyword evidence="11" id="KW-1185">Reference proteome</keyword>
<reference evidence="10 11" key="1">
    <citation type="submission" date="2019-02" db="EMBL/GenBank/DDBJ databases">
        <title>Deep-cultivation of Planctomycetes and their phenomic and genomic characterization uncovers novel biology.</title>
        <authorList>
            <person name="Wiegand S."/>
            <person name="Jogler M."/>
            <person name="Boedeker C."/>
            <person name="Pinto D."/>
            <person name="Vollmers J."/>
            <person name="Rivas-Marin E."/>
            <person name="Kohn T."/>
            <person name="Peeters S.H."/>
            <person name="Heuer A."/>
            <person name="Rast P."/>
            <person name="Oberbeckmann S."/>
            <person name="Bunk B."/>
            <person name="Jeske O."/>
            <person name="Meyerdierks A."/>
            <person name="Storesund J.E."/>
            <person name="Kallscheuer N."/>
            <person name="Luecker S."/>
            <person name="Lage O.M."/>
            <person name="Pohl T."/>
            <person name="Merkel B.J."/>
            <person name="Hornburger P."/>
            <person name="Mueller R.-W."/>
            <person name="Bruemmer F."/>
            <person name="Labrenz M."/>
            <person name="Spormann A.M."/>
            <person name="Op Den Camp H."/>
            <person name="Overmann J."/>
            <person name="Amann R."/>
            <person name="Jetten M.S.M."/>
            <person name="Mascher T."/>
            <person name="Medema M.H."/>
            <person name="Devos D.P."/>
            <person name="Kaster A.-K."/>
            <person name="Ovreas L."/>
            <person name="Rohde M."/>
            <person name="Galperin M.Y."/>
            <person name="Jogler C."/>
        </authorList>
    </citation>
    <scope>NUCLEOTIDE SEQUENCE [LARGE SCALE GENOMIC DNA]</scope>
    <source>
        <strain evidence="10 11">Pla52n</strain>
    </source>
</reference>
<feature type="compositionally biased region" description="Low complexity" evidence="7">
    <location>
        <begin position="252"/>
        <end position="265"/>
    </location>
</feature>
<evidence type="ECO:0000313" key="10">
    <source>
        <dbReference type="EMBL" id="TWU07919.1"/>
    </source>
</evidence>
<evidence type="ECO:0000256" key="8">
    <source>
        <dbReference type="SAM" id="Phobius"/>
    </source>
</evidence>
<keyword evidence="3 8" id="KW-0812">Transmembrane</keyword>
<proteinExistence type="inferred from homology"/>
<keyword evidence="6" id="KW-0653">Protein transport</keyword>
<feature type="transmembrane region" description="Helical" evidence="8">
    <location>
        <begin position="187"/>
        <end position="210"/>
    </location>
</feature>
<evidence type="ECO:0000256" key="3">
    <source>
        <dbReference type="ARBA" id="ARBA00022692"/>
    </source>
</evidence>
<accession>A0A5C6B9C9</accession>
<evidence type="ECO:0000313" key="11">
    <source>
        <dbReference type="Proteomes" id="UP000320176"/>
    </source>
</evidence>
<evidence type="ECO:0000256" key="6">
    <source>
        <dbReference type="RuleBase" id="RU004057"/>
    </source>
</evidence>
<dbReference type="GO" id="GO:0017038">
    <property type="term" value="P:protein import"/>
    <property type="evidence" value="ECO:0007669"/>
    <property type="project" value="TreeGrafter"/>
</dbReference>
<dbReference type="Pfam" id="PF01618">
    <property type="entry name" value="MotA_ExbB"/>
    <property type="match status" value="1"/>
</dbReference>
<dbReference type="RefSeq" id="WP_146518051.1">
    <property type="nucleotide sequence ID" value="NZ_CP151726.1"/>
</dbReference>
<dbReference type="Proteomes" id="UP000320176">
    <property type="component" value="Unassembled WGS sequence"/>
</dbReference>
<keyword evidence="2" id="KW-1003">Cell membrane</keyword>
<protein>
    <submittedName>
        <fullName evidence="10">Biopolymer transport protein ExbB</fullName>
    </submittedName>
</protein>
<evidence type="ECO:0000256" key="2">
    <source>
        <dbReference type="ARBA" id="ARBA00022475"/>
    </source>
</evidence>
<evidence type="ECO:0000256" key="4">
    <source>
        <dbReference type="ARBA" id="ARBA00022989"/>
    </source>
</evidence>
<feature type="region of interest" description="Disordered" evidence="7">
    <location>
        <begin position="233"/>
        <end position="285"/>
    </location>
</feature>
<evidence type="ECO:0000256" key="7">
    <source>
        <dbReference type="SAM" id="MobiDB-lite"/>
    </source>
</evidence>
<comment type="caution">
    <text evidence="10">The sequence shown here is derived from an EMBL/GenBank/DDBJ whole genome shotgun (WGS) entry which is preliminary data.</text>
</comment>
<dbReference type="GO" id="GO:0005886">
    <property type="term" value="C:plasma membrane"/>
    <property type="evidence" value="ECO:0007669"/>
    <property type="project" value="UniProtKB-SubCell"/>
</dbReference>
<evidence type="ECO:0000256" key="5">
    <source>
        <dbReference type="ARBA" id="ARBA00023136"/>
    </source>
</evidence>
<feature type="domain" description="MotA/TolQ/ExbB proton channel" evidence="9">
    <location>
        <begin position="119"/>
        <end position="221"/>
    </location>
</feature>
<organism evidence="10 11">
    <name type="scientific">Stieleria varia</name>
    <dbReference type="NCBI Taxonomy" id="2528005"/>
    <lineage>
        <taxon>Bacteria</taxon>
        <taxon>Pseudomonadati</taxon>
        <taxon>Planctomycetota</taxon>
        <taxon>Planctomycetia</taxon>
        <taxon>Pirellulales</taxon>
        <taxon>Pirellulaceae</taxon>
        <taxon>Stieleria</taxon>
    </lineage>
</organism>
<dbReference type="PANTHER" id="PTHR30625:SF17">
    <property type="entry name" value="TOLQ-RELATED"/>
    <property type="match status" value="1"/>
</dbReference>
<evidence type="ECO:0000256" key="1">
    <source>
        <dbReference type="ARBA" id="ARBA00004651"/>
    </source>
</evidence>
<keyword evidence="6" id="KW-0813">Transport</keyword>
<feature type="transmembrane region" description="Helical" evidence="8">
    <location>
        <begin position="41"/>
        <end position="62"/>
    </location>
</feature>
<feature type="transmembrane region" description="Helical" evidence="8">
    <location>
        <begin position="144"/>
        <end position="167"/>
    </location>
</feature>